<evidence type="ECO:0000256" key="3">
    <source>
        <dbReference type="ARBA" id="ARBA00023027"/>
    </source>
</evidence>
<name>A0A3D8PFD1_9RHOB</name>
<dbReference type="Proteomes" id="UP000256679">
    <property type="component" value="Unassembled WGS sequence"/>
</dbReference>
<protein>
    <recommendedName>
        <fullName evidence="4">Ketoreductase domain-containing protein</fullName>
    </recommendedName>
</protein>
<dbReference type="PANTHER" id="PTHR24321">
    <property type="entry name" value="DEHYDROGENASES, SHORT CHAIN"/>
    <property type="match status" value="1"/>
</dbReference>
<proteinExistence type="inferred from homology"/>
<feature type="domain" description="Ketoreductase" evidence="4">
    <location>
        <begin position="7"/>
        <end position="186"/>
    </location>
</feature>
<gene>
    <name evidence="5" type="ORF">DIE28_01165</name>
</gene>
<dbReference type="AlphaFoldDB" id="A0A3D8PFD1"/>
<keyword evidence="3" id="KW-0520">NAD</keyword>
<dbReference type="SMART" id="SM00822">
    <property type="entry name" value="PKS_KR"/>
    <property type="match status" value="1"/>
</dbReference>
<organism evidence="5 6">
    <name type="scientific">Paracoccus thiocyanatus</name>
    <dbReference type="NCBI Taxonomy" id="34006"/>
    <lineage>
        <taxon>Bacteria</taxon>
        <taxon>Pseudomonadati</taxon>
        <taxon>Pseudomonadota</taxon>
        <taxon>Alphaproteobacteria</taxon>
        <taxon>Rhodobacterales</taxon>
        <taxon>Paracoccaceae</taxon>
        <taxon>Paracoccus</taxon>
    </lineage>
</organism>
<dbReference type="PRINTS" id="PR00081">
    <property type="entry name" value="GDHRDH"/>
</dbReference>
<dbReference type="SUPFAM" id="SSF51735">
    <property type="entry name" value="NAD(P)-binding Rossmann-fold domains"/>
    <property type="match status" value="1"/>
</dbReference>
<sequence length="258" mass="27302">MARFEGKVALIAGGARGIGEQTAVDFVHDGGRVVIGDVNDELGRKLAQRLGDAAVYAPLDVGDPESCARFVATGIERFGQVDALVNSAIRIRSGALLDLSLDDWNETLRIGLTGTFLATQAFGRALARQGRPGSVVNISSIGGRFPYSGSGAYSSVKGAIIRLTEQFALEWAHLGIRVNAVAPAHVETPLLVYLQDPEIKRTRNAVTPLGRVGQPADISAAILYLLGDDAAWVTATTIDIDGGLGKSIMNHLAGRKWD</sequence>
<dbReference type="InterPro" id="IPR057326">
    <property type="entry name" value="KR_dom"/>
</dbReference>
<evidence type="ECO:0000256" key="1">
    <source>
        <dbReference type="ARBA" id="ARBA00006484"/>
    </source>
</evidence>
<evidence type="ECO:0000313" key="6">
    <source>
        <dbReference type="Proteomes" id="UP000256679"/>
    </source>
</evidence>
<dbReference type="FunFam" id="3.40.50.720:FF:000084">
    <property type="entry name" value="Short-chain dehydrogenase reductase"/>
    <property type="match status" value="1"/>
</dbReference>
<evidence type="ECO:0000313" key="5">
    <source>
        <dbReference type="EMBL" id="RDW14773.1"/>
    </source>
</evidence>
<evidence type="ECO:0000259" key="4">
    <source>
        <dbReference type="SMART" id="SM00822"/>
    </source>
</evidence>
<dbReference type="PRINTS" id="PR00080">
    <property type="entry name" value="SDRFAMILY"/>
</dbReference>
<dbReference type="Gene3D" id="3.40.50.720">
    <property type="entry name" value="NAD(P)-binding Rossmann-like Domain"/>
    <property type="match status" value="1"/>
</dbReference>
<dbReference type="InterPro" id="IPR002347">
    <property type="entry name" value="SDR_fam"/>
</dbReference>
<comment type="similarity">
    <text evidence="1">Belongs to the short-chain dehydrogenases/reductases (SDR) family.</text>
</comment>
<dbReference type="EMBL" id="QFCQ01000003">
    <property type="protein sequence ID" value="RDW14773.1"/>
    <property type="molecule type" value="Genomic_DNA"/>
</dbReference>
<dbReference type="CDD" id="cd05233">
    <property type="entry name" value="SDR_c"/>
    <property type="match status" value="1"/>
</dbReference>
<keyword evidence="2" id="KW-0560">Oxidoreductase</keyword>
<dbReference type="Pfam" id="PF13561">
    <property type="entry name" value="adh_short_C2"/>
    <property type="match status" value="1"/>
</dbReference>
<dbReference type="InterPro" id="IPR036291">
    <property type="entry name" value="NAD(P)-bd_dom_sf"/>
</dbReference>
<reference evidence="5 6" key="1">
    <citation type="submission" date="2018-05" db="EMBL/GenBank/DDBJ databases">
        <title>Whole genome sequencing of Paracoccus thiocyanatus SST.</title>
        <authorList>
            <person name="Ghosh W."/>
            <person name="Rameez M.J."/>
            <person name="Roy C."/>
        </authorList>
    </citation>
    <scope>NUCLEOTIDE SEQUENCE [LARGE SCALE GENOMIC DNA]</scope>
    <source>
        <strain evidence="5 6">SST</strain>
    </source>
</reference>
<accession>A0A3D8PFD1</accession>
<dbReference type="RefSeq" id="WP_115754297.1">
    <property type="nucleotide sequence ID" value="NZ_QFCQ01000003.1"/>
</dbReference>
<keyword evidence="6" id="KW-1185">Reference proteome</keyword>
<comment type="caution">
    <text evidence="5">The sequence shown here is derived from an EMBL/GenBank/DDBJ whole genome shotgun (WGS) entry which is preliminary data.</text>
</comment>
<evidence type="ECO:0000256" key="2">
    <source>
        <dbReference type="ARBA" id="ARBA00023002"/>
    </source>
</evidence>
<dbReference type="PANTHER" id="PTHR24321:SF8">
    <property type="entry name" value="ESTRADIOL 17-BETA-DEHYDROGENASE 8-RELATED"/>
    <property type="match status" value="1"/>
</dbReference>
<dbReference type="GO" id="GO:0016491">
    <property type="term" value="F:oxidoreductase activity"/>
    <property type="evidence" value="ECO:0007669"/>
    <property type="project" value="UniProtKB-KW"/>
</dbReference>